<protein>
    <submittedName>
        <fullName evidence="4">Acetyltransferase (GNAT) domain-containing protein</fullName>
    </submittedName>
</protein>
<gene>
    <name evidence="4" type="ORF">SAMN05444373_100347</name>
</gene>
<name>A0A1M6BLM8_9FIRM</name>
<evidence type="ECO:0000256" key="1">
    <source>
        <dbReference type="ARBA" id="ARBA00022679"/>
    </source>
</evidence>
<feature type="domain" description="N-acetyltransferase" evidence="3">
    <location>
        <begin position="5"/>
        <end position="156"/>
    </location>
</feature>
<dbReference type="EMBL" id="FQZP01000003">
    <property type="protein sequence ID" value="SHI49423.1"/>
    <property type="molecule type" value="Genomic_DNA"/>
</dbReference>
<dbReference type="Proteomes" id="UP000324781">
    <property type="component" value="Unassembled WGS sequence"/>
</dbReference>
<dbReference type="OrthoDB" id="2111574at2"/>
<dbReference type="Gene3D" id="3.40.630.30">
    <property type="match status" value="1"/>
</dbReference>
<dbReference type="PROSITE" id="PS51186">
    <property type="entry name" value="GNAT"/>
    <property type="match status" value="1"/>
</dbReference>
<dbReference type="Pfam" id="PF00583">
    <property type="entry name" value="Acetyltransf_1"/>
    <property type="match status" value="1"/>
</dbReference>
<dbReference type="AlphaFoldDB" id="A0A1M6BLM8"/>
<dbReference type="PANTHER" id="PTHR43877:SF2">
    <property type="entry name" value="AMINOALKYLPHOSPHONATE N-ACETYLTRANSFERASE-RELATED"/>
    <property type="match status" value="1"/>
</dbReference>
<keyword evidence="5" id="KW-1185">Reference proteome</keyword>
<evidence type="ECO:0000259" key="3">
    <source>
        <dbReference type="PROSITE" id="PS51186"/>
    </source>
</evidence>
<accession>A0A1M6BLM8</accession>
<reference evidence="4 5" key="1">
    <citation type="submission" date="2016-11" db="EMBL/GenBank/DDBJ databases">
        <authorList>
            <person name="Varghese N."/>
            <person name="Submissions S."/>
        </authorList>
    </citation>
    <scope>NUCLEOTIDE SEQUENCE [LARGE SCALE GENOMIC DNA]</scope>
    <source>
        <strain evidence="4 5">DSM 19027</strain>
    </source>
</reference>
<evidence type="ECO:0000313" key="5">
    <source>
        <dbReference type="Proteomes" id="UP000324781"/>
    </source>
</evidence>
<evidence type="ECO:0000313" key="4">
    <source>
        <dbReference type="EMBL" id="SHI49423.1"/>
    </source>
</evidence>
<evidence type="ECO:0000256" key="2">
    <source>
        <dbReference type="ARBA" id="ARBA00023315"/>
    </source>
</evidence>
<dbReference type="PANTHER" id="PTHR43877">
    <property type="entry name" value="AMINOALKYLPHOSPHONATE N-ACETYLTRANSFERASE-RELATED-RELATED"/>
    <property type="match status" value="1"/>
</dbReference>
<proteinExistence type="predicted"/>
<sequence length="157" mass="18103">MLYSFIIRQAEESDAESVYRILQQAFREYAQITGQTQLEALRETVDDVRKEITEKVVFIAVIDDEIVGTVRLDIQEDKAYLSRFAVGHDSRNIGIGKALMNAVDKYLISKGVREVNLHTASKHTVLMRFYYGRGFFVEAIETDRGYLRARLKKEYAV</sequence>
<dbReference type="CDD" id="cd04301">
    <property type="entry name" value="NAT_SF"/>
    <property type="match status" value="1"/>
</dbReference>
<dbReference type="RefSeq" id="WP_149677593.1">
    <property type="nucleotide sequence ID" value="NZ_DAONMB010000117.1"/>
</dbReference>
<organism evidence="4 5">
    <name type="scientific">Thermoclostridium caenicola</name>
    <dbReference type="NCBI Taxonomy" id="659425"/>
    <lineage>
        <taxon>Bacteria</taxon>
        <taxon>Bacillati</taxon>
        <taxon>Bacillota</taxon>
        <taxon>Clostridia</taxon>
        <taxon>Eubacteriales</taxon>
        <taxon>Oscillospiraceae</taxon>
        <taxon>Thermoclostridium</taxon>
    </lineage>
</organism>
<dbReference type="InterPro" id="IPR000182">
    <property type="entry name" value="GNAT_dom"/>
</dbReference>
<keyword evidence="1 4" id="KW-0808">Transferase</keyword>
<dbReference type="GO" id="GO:0016747">
    <property type="term" value="F:acyltransferase activity, transferring groups other than amino-acyl groups"/>
    <property type="evidence" value="ECO:0007669"/>
    <property type="project" value="InterPro"/>
</dbReference>
<dbReference type="SUPFAM" id="SSF55729">
    <property type="entry name" value="Acyl-CoA N-acyltransferases (Nat)"/>
    <property type="match status" value="1"/>
</dbReference>
<keyword evidence="2" id="KW-0012">Acyltransferase</keyword>
<dbReference type="InterPro" id="IPR016181">
    <property type="entry name" value="Acyl_CoA_acyltransferase"/>
</dbReference>
<dbReference type="InterPro" id="IPR050832">
    <property type="entry name" value="Bact_Acetyltransf"/>
</dbReference>